<dbReference type="PANTHER" id="PTHR10285">
    <property type="entry name" value="URIDINE KINASE"/>
    <property type="match status" value="1"/>
</dbReference>
<protein>
    <submittedName>
        <fullName evidence="2">Udk</fullName>
    </submittedName>
</protein>
<organism evidence="2 3">
    <name type="scientific">Ecytonucleospora hepatopenaei</name>
    <dbReference type="NCBI Taxonomy" id="646526"/>
    <lineage>
        <taxon>Eukaryota</taxon>
        <taxon>Fungi</taxon>
        <taxon>Fungi incertae sedis</taxon>
        <taxon>Microsporidia</taxon>
        <taxon>Enterocytozoonidae</taxon>
        <taxon>Ecytonucleospora</taxon>
    </lineage>
</organism>
<comment type="caution">
    <text evidence="2">The sequence shown here is derived from an EMBL/GenBank/DDBJ whole genome shotgun (WGS) entry which is preliminary data.</text>
</comment>
<dbReference type="InterPro" id="IPR006083">
    <property type="entry name" value="PRK/URK"/>
</dbReference>
<dbReference type="Gene3D" id="3.40.50.300">
    <property type="entry name" value="P-loop containing nucleotide triphosphate hydrolases"/>
    <property type="match status" value="1"/>
</dbReference>
<dbReference type="Pfam" id="PF00485">
    <property type="entry name" value="PRK"/>
    <property type="match status" value="1"/>
</dbReference>
<dbReference type="OrthoDB" id="2195084at2759"/>
<evidence type="ECO:0000313" key="3">
    <source>
        <dbReference type="Proteomes" id="UP000192758"/>
    </source>
</evidence>
<name>A0A1W0E7K8_9MICR</name>
<keyword evidence="3" id="KW-1185">Reference proteome</keyword>
<reference evidence="2 3" key="1">
    <citation type="journal article" date="2017" name="Environ. Microbiol.">
        <title>Decay of the glycolytic pathway and adaptation to intranuclear parasitism within Enterocytozoonidae microsporidia.</title>
        <authorList>
            <person name="Wiredu Boakye D."/>
            <person name="Jaroenlak P."/>
            <person name="Prachumwat A."/>
            <person name="Williams T.A."/>
            <person name="Bateman K.S."/>
            <person name="Itsathitphaisarn O."/>
            <person name="Sritunyalucksana K."/>
            <person name="Paszkiewicz K.H."/>
            <person name="Moore K.A."/>
            <person name="Stentiford G.D."/>
            <person name="Williams B.A."/>
        </authorList>
    </citation>
    <scope>NUCLEOTIDE SEQUENCE [LARGE SCALE GENOMIC DNA]</scope>
    <source>
        <strain evidence="2 3">TH1</strain>
    </source>
</reference>
<dbReference type="AlphaFoldDB" id="A0A1W0E7K8"/>
<proteinExistence type="predicted"/>
<dbReference type="GO" id="GO:0005524">
    <property type="term" value="F:ATP binding"/>
    <property type="evidence" value="ECO:0007669"/>
    <property type="project" value="InterPro"/>
</dbReference>
<evidence type="ECO:0000313" key="2">
    <source>
        <dbReference type="EMBL" id="OQS55254.1"/>
    </source>
</evidence>
<dbReference type="SUPFAM" id="SSF52540">
    <property type="entry name" value="P-loop containing nucleoside triphosphate hydrolases"/>
    <property type="match status" value="1"/>
</dbReference>
<sequence length="275" mass="32367">MNRKPITFIAIQGCSCAGKSVFSDFLYRNLRKSVSVDFLRLDDFYAGTEFDYRDEKAATYDFDNPAALNWHKIKSVVTQYINGDKEICGSQYDFSSQKRKDIFYKNTFPEVILVEGIYAFNLFNTQEFDCDLLDPFKQPLEHSGNFVKENDFLKKVILENNCKVIKVELKLEKEKMKTIRMRRDMGARYADSSVKFRDMLEKRFETLIWPATEKWVLSKNNFADILIENGTFNMKKCKEVGENIFKMFDEKIDSVIEREEMLFDKMLNLSDLNIL</sequence>
<feature type="domain" description="Phosphoribulokinase/uridine kinase" evidence="1">
    <location>
        <begin position="8"/>
        <end position="120"/>
    </location>
</feature>
<accession>A0A1W0E7K8</accession>
<evidence type="ECO:0000259" key="1">
    <source>
        <dbReference type="Pfam" id="PF00485"/>
    </source>
</evidence>
<dbReference type="GO" id="GO:0016301">
    <property type="term" value="F:kinase activity"/>
    <property type="evidence" value="ECO:0007669"/>
    <property type="project" value="InterPro"/>
</dbReference>
<dbReference type="InterPro" id="IPR027417">
    <property type="entry name" value="P-loop_NTPase"/>
</dbReference>
<dbReference type="EMBL" id="MNPJ01000012">
    <property type="protein sequence ID" value="OQS55254.1"/>
    <property type="molecule type" value="Genomic_DNA"/>
</dbReference>
<dbReference type="VEuPathDB" id="MicrosporidiaDB:EHP00_600"/>
<gene>
    <name evidence="2" type="primary">udk</name>
    <name evidence="2" type="ORF">EHP00_600</name>
</gene>
<dbReference type="Proteomes" id="UP000192758">
    <property type="component" value="Unassembled WGS sequence"/>
</dbReference>